<reference evidence="1" key="1">
    <citation type="submission" date="2015-04" db="UniProtKB">
        <authorList>
            <consortium name="EnsemblPlants"/>
        </authorList>
    </citation>
    <scope>IDENTIFICATION</scope>
</reference>
<dbReference type="AlphaFoldDB" id="A0A0D9ZMD9"/>
<evidence type="ECO:0000313" key="2">
    <source>
        <dbReference type="Proteomes" id="UP000026961"/>
    </source>
</evidence>
<name>A0A0D9ZMD9_9ORYZ</name>
<organism evidence="1">
    <name type="scientific">Oryza glumipatula</name>
    <dbReference type="NCBI Taxonomy" id="40148"/>
    <lineage>
        <taxon>Eukaryota</taxon>
        <taxon>Viridiplantae</taxon>
        <taxon>Streptophyta</taxon>
        <taxon>Embryophyta</taxon>
        <taxon>Tracheophyta</taxon>
        <taxon>Spermatophyta</taxon>
        <taxon>Magnoliopsida</taxon>
        <taxon>Liliopsida</taxon>
        <taxon>Poales</taxon>
        <taxon>Poaceae</taxon>
        <taxon>BOP clade</taxon>
        <taxon>Oryzoideae</taxon>
        <taxon>Oryzeae</taxon>
        <taxon>Oryzinae</taxon>
        <taxon>Oryza</taxon>
    </lineage>
</organism>
<evidence type="ECO:0000313" key="1">
    <source>
        <dbReference type="EnsemblPlants" id="OGLUM04G16710.1"/>
    </source>
</evidence>
<dbReference type="Gramene" id="OGLUM04G16710.1">
    <property type="protein sequence ID" value="OGLUM04G16710.1"/>
    <property type="gene ID" value="OGLUM04G16710"/>
</dbReference>
<sequence length="65" mass="7351">MGQKLRLANWQIAQANSHMLAERNLGRDRVRSWLSDHFVNPNWRFGDVPIVAGNSAGHILPCSLQ</sequence>
<keyword evidence="2" id="KW-1185">Reference proteome</keyword>
<dbReference type="Proteomes" id="UP000026961">
    <property type="component" value="Chromosome 4"/>
</dbReference>
<reference evidence="1" key="2">
    <citation type="submission" date="2018-05" db="EMBL/GenBank/DDBJ databases">
        <title>OgluRS3 (Oryza glumaepatula Reference Sequence Version 3).</title>
        <authorList>
            <person name="Zhang J."/>
            <person name="Kudrna D."/>
            <person name="Lee S."/>
            <person name="Talag J."/>
            <person name="Welchert J."/>
            <person name="Wing R.A."/>
        </authorList>
    </citation>
    <scope>NUCLEOTIDE SEQUENCE [LARGE SCALE GENOMIC DNA]</scope>
</reference>
<dbReference type="EnsemblPlants" id="OGLUM04G16710.1">
    <property type="protein sequence ID" value="OGLUM04G16710.1"/>
    <property type="gene ID" value="OGLUM04G16710"/>
</dbReference>
<dbReference type="HOGENOM" id="CLU_2853392_0_0_1"/>
<accession>A0A0D9ZMD9</accession>
<proteinExistence type="predicted"/>
<protein>
    <submittedName>
        <fullName evidence="1">Uncharacterized protein</fullName>
    </submittedName>
</protein>